<dbReference type="SUPFAM" id="SSF50156">
    <property type="entry name" value="PDZ domain-like"/>
    <property type="match status" value="1"/>
</dbReference>
<evidence type="ECO:0000313" key="8">
    <source>
        <dbReference type="Proteomes" id="UP000886858"/>
    </source>
</evidence>
<dbReference type="InterPro" id="IPR009003">
    <property type="entry name" value="Peptidase_S1_PA"/>
</dbReference>
<dbReference type="SMART" id="SM00228">
    <property type="entry name" value="PDZ"/>
    <property type="match status" value="1"/>
</dbReference>
<dbReference type="PANTHER" id="PTHR43343">
    <property type="entry name" value="PEPTIDASE S12"/>
    <property type="match status" value="1"/>
</dbReference>
<comment type="similarity">
    <text evidence="1">Belongs to the peptidase S1C family.</text>
</comment>
<dbReference type="InterPro" id="IPR001940">
    <property type="entry name" value="Peptidase_S1C"/>
</dbReference>
<dbReference type="Pfam" id="PF17820">
    <property type="entry name" value="PDZ_6"/>
    <property type="match status" value="1"/>
</dbReference>
<dbReference type="PANTHER" id="PTHR43343:SF3">
    <property type="entry name" value="PROTEASE DO-LIKE 8, CHLOROPLASTIC"/>
    <property type="match status" value="1"/>
</dbReference>
<gene>
    <name evidence="7" type="ORF">H9717_02465</name>
</gene>
<evidence type="ECO:0000256" key="5">
    <source>
        <dbReference type="SAM" id="Phobius"/>
    </source>
</evidence>
<accession>A0A9D2KYW9</accession>
<dbReference type="PRINTS" id="PR00834">
    <property type="entry name" value="PROTEASES2C"/>
</dbReference>
<dbReference type="InterPro" id="IPR051201">
    <property type="entry name" value="Chloro_Bact_Ser_Proteases"/>
</dbReference>
<dbReference type="InterPro" id="IPR041489">
    <property type="entry name" value="PDZ_6"/>
</dbReference>
<dbReference type="GO" id="GO:0006508">
    <property type="term" value="P:proteolysis"/>
    <property type="evidence" value="ECO:0007669"/>
    <property type="project" value="UniProtKB-KW"/>
</dbReference>
<keyword evidence="2" id="KW-0645">Protease</keyword>
<dbReference type="PROSITE" id="PS50106">
    <property type="entry name" value="PDZ"/>
    <property type="match status" value="1"/>
</dbReference>
<evidence type="ECO:0000256" key="3">
    <source>
        <dbReference type="ARBA" id="ARBA00022801"/>
    </source>
</evidence>
<feature type="transmembrane region" description="Helical" evidence="5">
    <location>
        <begin position="15"/>
        <end position="36"/>
    </location>
</feature>
<dbReference type="Proteomes" id="UP000886858">
    <property type="component" value="Unassembled WGS sequence"/>
</dbReference>
<feature type="compositionally biased region" description="Low complexity" evidence="4">
    <location>
        <begin position="406"/>
        <end position="417"/>
    </location>
</feature>
<dbReference type="InterPro" id="IPR043504">
    <property type="entry name" value="Peptidase_S1_PA_chymotrypsin"/>
</dbReference>
<evidence type="ECO:0000256" key="2">
    <source>
        <dbReference type="ARBA" id="ARBA00022670"/>
    </source>
</evidence>
<dbReference type="SUPFAM" id="SSF50494">
    <property type="entry name" value="Trypsin-like serine proteases"/>
    <property type="match status" value="1"/>
</dbReference>
<dbReference type="Pfam" id="PF13365">
    <property type="entry name" value="Trypsin_2"/>
    <property type="match status" value="1"/>
</dbReference>
<keyword evidence="5" id="KW-0812">Transmembrane</keyword>
<keyword evidence="3" id="KW-0378">Hydrolase</keyword>
<evidence type="ECO:0000259" key="6">
    <source>
        <dbReference type="PROSITE" id="PS50106"/>
    </source>
</evidence>
<dbReference type="CDD" id="cd06779">
    <property type="entry name" value="cpPDZ_Deg_HtrA-like"/>
    <property type="match status" value="1"/>
</dbReference>
<dbReference type="Gene3D" id="2.30.42.10">
    <property type="match status" value="1"/>
</dbReference>
<feature type="region of interest" description="Disordered" evidence="4">
    <location>
        <begin position="406"/>
        <end position="438"/>
    </location>
</feature>
<dbReference type="InterPro" id="IPR036034">
    <property type="entry name" value="PDZ_sf"/>
</dbReference>
<protein>
    <submittedName>
        <fullName evidence="7">Trypsin-like peptidase domain-containing protein</fullName>
    </submittedName>
</protein>
<evidence type="ECO:0000256" key="1">
    <source>
        <dbReference type="ARBA" id="ARBA00010541"/>
    </source>
</evidence>
<evidence type="ECO:0000313" key="7">
    <source>
        <dbReference type="EMBL" id="HJA91978.1"/>
    </source>
</evidence>
<name>A0A9D2KYW9_9FIRM</name>
<sequence length="438" mass="45340">MSEEVKKPMSIKKKWGLLVAMALVFGLIAGGTMYGVNLLGNKIYSPESTDGSNANIPQTSTIQVVNSDEGSTVVEVAKNAMPSVVTISTMSVEEMRSFFGGTMQYEVEGAGTGVIVGKNDSELLIATNNHVVEGANSLSVGFVDQSSVAGEIKGTDVNNDLAVVAVKLSDIPEETLNNIKIATIGDSDDLELGEQVVAIGNALGYGQSVTSGVVSALNRDLSLTDESGVTINSTGLIQTDAAINPGNSGGALLNMKGELIGINEAKTGSSSSGSSVDNIGFAIPIDKAEPSLKEMMNLTTRERVDSSQASYMGIEGQTVSSDVTQLYGIPAGVIVTNVVAGGPADNAGIQAGDVITAFDGRSVLSMDQLKDTLEYYAAGEQVSVTVQRADNGQYREQLLQITLGAAQDAQQSGSAPAETEPAETGSTPAETEMEFTES</sequence>
<dbReference type="GO" id="GO:0004252">
    <property type="term" value="F:serine-type endopeptidase activity"/>
    <property type="evidence" value="ECO:0007669"/>
    <property type="project" value="InterPro"/>
</dbReference>
<reference evidence="7" key="2">
    <citation type="submission" date="2021-04" db="EMBL/GenBank/DDBJ databases">
        <authorList>
            <person name="Gilroy R."/>
        </authorList>
    </citation>
    <scope>NUCLEOTIDE SEQUENCE</scope>
    <source>
        <strain evidence="7">CHK179-7159</strain>
    </source>
</reference>
<dbReference type="Gene3D" id="2.40.10.10">
    <property type="entry name" value="Trypsin-like serine proteases"/>
    <property type="match status" value="2"/>
</dbReference>
<proteinExistence type="inferred from homology"/>
<dbReference type="EMBL" id="DWYY01000033">
    <property type="protein sequence ID" value="HJA91978.1"/>
    <property type="molecule type" value="Genomic_DNA"/>
</dbReference>
<dbReference type="AlphaFoldDB" id="A0A9D2KYW9"/>
<feature type="domain" description="PDZ" evidence="6">
    <location>
        <begin position="298"/>
        <end position="390"/>
    </location>
</feature>
<reference evidence="7" key="1">
    <citation type="journal article" date="2021" name="PeerJ">
        <title>Extensive microbial diversity within the chicken gut microbiome revealed by metagenomics and culture.</title>
        <authorList>
            <person name="Gilroy R."/>
            <person name="Ravi A."/>
            <person name="Getino M."/>
            <person name="Pursley I."/>
            <person name="Horton D.L."/>
            <person name="Alikhan N.F."/>
            <person name="Baker D."/>
            <person name="Gharbi K."/>
            <person name="Hall N."/>
            <person name="Watson M."/>
            <person name="Adriaenssens E.M."/>
            <person name="Foster-Nyarko E."/>
            <person name="Jarju S."/>
            <person name="Secka A."/>
            <person name="Antonio M."/>
            <person name="Oren A."/>
            <person name="Chaudhuri R.R."/>
            <person name="La Ragione R."/>
            <person name="Hildebrand F."/>
            <person name="Pallen M.J."/>
        </authorList>
    </citation>
    <scope>NUCLEOTIDE SEQUENCE</scope>
    <source>
        <strain evidence="7">CHK179-7159</strain>
    </source>
</reference>
<evidence type="ECO:0000256" key="4">
    <source>
        <dbReference type="SAM" id="MobiDB-lite"/>
    </source>
</evidence>
<keyword evidence="5" id="KW-1133">Transmembrane helix</keyword>
<organism evidence="7 8">
    <name type="scientific">Candidatus Eisenbergiella merdipullorum</name>
    <dbReference type="NCBI Taxonomy" id="2838553"/>
    <lineage>
        <taxon>Bacteria</taxon>
        <taxon>Bacillati</taxon>
        <taxon>Bacillota</taxon>
        <taxon>Clostridia</taxon>
        <taxon>Lachnospirales</taxon>
        <taxon>Lachnospiraceae</taxon>
        <taxon>Eisenbergiella</taxon>
    </lineage>
</organism>
<dbReference type="InterPro" id="IPR001478">
    <property type="entry name" value="PDZ"/>
</dbReference>
<keyword evidence="5" id="KW-0472">Membrane</keyword>
<comment type="caution">
    <text evidence="7">The sequence shown here is derived from an EMBL/GenBank/DDBJ whole genome shotgun (WGS) entry which is preliminary data.</text>
</comment>